<dbReference type="SUPFAM" id="SSF49464">
    <property type="entry name" value="Carboxypeptidase regulatory domain-like"/>
    <property type="match status" value="1"/>
</dbReference>
<evidence type="ECO:0000256" key="8">
    <source>
        <dbReference type="SAM" id="MobiDB-lite"/>
    </source>
</evidence>
<evidence type="ECO:0000256" key="6">
    <source>
        <dbReference type="ARBA" id="ARBA00023237"/>
    </source>
</evidence>
<dbReference type="InterPro" id="IPR008969">
    <property type="entry name" value="CarboxyPept-like_regulatory"/>
</dbReference>
<feature type="signal peptide" evidence="9">
    <location>
        <begin position="1"/>
        <end position="20"/>
    </location>
</feature>
<evidence type="ECO:0000256" key="7">
    <source>
        <dbReference type="PROSITE-ProRule" id="PRU01360"/>
    </source>
</evidence>
<sequence>MMKKISLFILFILAVLASSASSRVKSNITSNLDEFSSGISGTVLDSVSGKPVDYATVTIIDQSSGKIVSGSLTATDGKFSIGKLNRGIYNVKISFLSYADKTISGINLADGESKKLGRVLLSPNAKLLNEVQVTAKKALVEEKIDRTVYNAENDLTARGGDASDVMKRVPMVSVDMDGNVSLRGSQNIKVLINGKPSAMMSASVADALKQIPADLIKSVEVITSPSAKYDAEGSGGIINIVLKQNTLQGLTLNINSTAGTRGSGLGLNGGYKVGKFNFSLGGFGRGSYNSPGSFSNSQTVSSLTSNDTYLTTQSATTKNKSLFGRYNFGMDYDISEHNSLSLGVVIGANNRPTTQNNFLTQSYLNDELTSSMLQQNKITNNSNQVDATLTYTLTGKKPEREFSILTEYSQNNRNNNFENIYLDQSSGAATGGLKNNNNSVNKELTFEADYQTPTFKNQLLEFGAKDIIRTVSSDYTYFSAADGSLNYQPISSSSLSNAFSYKQNVAAGYLSYTLSPIKNYTLKAGARYEYTNITADFNSGSSVNIPNYGVLVPSVNLARKFDNGDMIKFGFTRRIQRPSLEFLNPNIQASNPLNVTVGNPALSPEYTNNFELGYSTHIKNNSINVSAFMRSTNDAIQTIRTSSGDTVRTSYQNLGKQDAYGLSLSFNLSPINKLSINGGIDMYHLSLDNQDPDPLFRANNQGWVANYRLFGSYDLSDKYSIQAFTFRRSRQIQLQGYQGGFGVYNVSFNRYFAKKKGSIGIGLDNFLTNGFHVPTVVNSGNISQQAVNITQVRSFEIRFSYRIGGLSQAKPKKPKKTINNDDLKDSGSNNDSK</sequence>
<evidence type="ECO:0000256" key="4">
    <source>
        <dbReference type="ARBA" id="ARBA00022692"/>
    </source>
</evidence>
<evidence type="ECO:0000313" key="12">
    <source>
        <dbReference type="EMBL" id="QEM10170.1"/>
    </source>
</evidence>
<dbReference type="Gene3D" id="2.40.170.20">
    <property type="entry name" value="TonB-dependent receptor, beta-barrel domain"/>
    <property type="match status" value="1"/>
</dbReference>
<feature type="domain" description="TonB-dependent receptor plug" evidence="10">
    <location>
        <begin position="146"/>
        <end position="237"/>
    </location>
</feature>
<keyword evidence="4 7" id="KW-0812">Transmembrane</keyword>
<dbReference type="Pfam" id="PF07715">
    <property type="entry name" value="Plug"/>
    <property type="match status" value="1"/>
</dbReference>
<feature type="chain" id="PRO_5023029306" evidence="9">
    <location>
        <begin position="21"/>
        <end position="833"/>
    </location>
</feature>
<dbReference type="Gene3D" id="2.170.130.10">
    <property type="entry name" value="TonB-dependent receptor, plug domain"/>
    <property type="match status" value="1"/>
</dbReference>
<evidence type="ECO:0000256" key="1">
    <source>
        <dbReference type="ARBA" id="ARBA00004571"/>
    </source>
</evidence>
<dbReference type="EMBL" id="CP043450">
    <property type="protein sequence ID" value="QEM10170.1"/>
    <property type="molecule type" value="Genomic_DNA"/>
</dbReference>
<dbReference type="PROSITE" id="PS52016">
    <property type="entry name" value="TONB_DEPENDENT_REC_3"/>
    <property type="match status" value="1"/>
</dbReference>
<dbReference type="InterPro" id="IPR012910">
    <property type="entry name" value="Plug_dom"/>
</dbReference>
<keyword evidence="5 7" id="KW-0472">Membrane</keyword>
<dbReference type="InterPro" id="IPR041700">
    <property type="entry name" value="OMP_b-brl_3"/>
</dbReference>
<dbReference type="InterPro" id="IPR037066">
    <property type="entry name" value="Plug_dom_sf"/>
</dbReference>
<evidence type="ECO:0000259" key="11">
    <source>
        <dbReference type="Pfam" id="PF14905"/>
    </source>
</evidence>
<feature type="domain" description="Outer membrane protein beta-barrel" evidence="11">
    <location>
        <begin position="396"/>
        <end position="801"/>
    </location>
</feature>
<dbReference type="KEGG" id="mrub:DEO27_009075"/>
<dbReference type="GO" id="GO:0009279">
    <property type="term" value="C:cell outer membrane"/>
    <property type="evidence" value="ECO:0007669"/>
    <property type="project" value="UniProtKB-SubCell"/>
</dbReference>
<keyword evidence="2 7" id="KW-0813">Transport</keyword>
<reference evidence="12" key="1">
    <citation type="submission" date="2019-08" db="EMBL/GenBank/DDBJ databases">
        <title>Comparative genome analysis confer to the adaptation heavy metal polluted environment.</title>
        <authorList>
            <person name="Li Y."/>
        </authorList>
    </citation>
    <scope>NUCLEOTIDE SEQUENCE [LARGE SCALE GENOMIC DNA]</scope>
    <source>
        <strain evidence="12">P1</strain>
    </source>
</reference>
<dbReference type="AlphaFoldDB" id="A0A5C1HYF4"/>
<evidence type="ECO:0000313" key="13">
    <source>
        <dbReference type="Proteomes" id="UP000251402"/>
    </source>
</evidence>
<evidence type="ECO:0000256" key="5">
    <source>
        <dbReference type="ARBA" id="ARBA00023136"/>
    </source>
</evidence>
<dbReference type="OrthoDB" id="905812at2"/>
<dbReference type="Pfam" id="PF13620">
    <property type="entry name" value="CarboxypepD_reg"/>
    <property type="match status" value="1"/>
</dbReference>
<dbReference type="InterPro" id="IPR036942">
    <property type="entry name" value="Beta-barrel_TonB_sf"/>
</dbReference>
<keyword evidence="6 7" id="KW-0998">Cell outer membrane</keyword>
<accession>A0A5C1HYF4</accession>
<keyword evidence="9" id="KW-0732">Signal</keyword>
<dbReference type="Proteomes" id="UP000251402">
    <property type="component" value="Chromosome"/>
</dbReference>
<protein>
    <submittedName>
        <fullName evidence="12">TonB-dependent receptor</fullName>
    </submittedName>
</protein>
<feature type="region of interest" description="Disordered" evidence="8">
    <location>
        <begin position="807"/>
        <end position="833"/>
    </location>
</feature>
<keyword evidence="12" id="KW-0675">Receptor</keyword>
<dbReference type="RefSeq" id="WP_112569190.1">
    <property type="nucleotide sequence ID" value="NZ_CP043450.1"/>
</dbReference>
<evidence type="ECO:0000259" key="10">
    <source>
        <dbReference type="Pfam" id="PF07715"/>
    </source>
</evidence>
<evidence type="ECO:0000256" key="9">
    <source>
        <dbReference type="SAM" id="SignalP"/>
    </source>
</evidence>
<dbReference type="SUPFAM" id="SSF56935">
    <property type="entry name" value="Porins"/>
    <property type="match status" value="1"/>
</dbReference>
<dbReference type="Gene3D" id="2.60.40.1120">
    <property type="entry name" value="Carboxypeptidase-like, regulatory domain"/>
    <property type="match status" value="1"/>
</dbReference>
<proteinExistence type="inferred from homology"/>
<keyword evidence="13" id="KW-1185">Reference proteome</keyword>
<dbReference type="InterPro" id="IPR039426">
    <property type="entry name" value="TonB-dep_rcpt-like"/>
</dbReference>
<evidence type="ECO:0000256" key="3">
    <source>
        <dbReference type="ARBA" id="ARBA00022452"/>
    </source>
</evidence>
<dbReference type="PANTHER" id="PTHR40980:SF4">
    <property type="entry name" value="TONB-DEPENDENT RECEPTOR-LIKE BETA-BARREL DOMAIN-CONTAINING PROTEIN"/>
    <property type="match status" value="1"/>
</dbReference>
<dbReference type="PANTHER" id="PTHR40980">
    <property type="entry name" value="PLUG DOMAIN-CONTAINING PROTEIN"/>
    <property type="match status" value="1"/>
</dbReference>
<keyword evidence="3 7" id="KW-1134">Transmembrane beta strand</keyword>
<comment type="similarity">
    <text evidence="7">Belongs to the TonB-dependent receptor family.</text>
</comment>
<dbReference type="Pfam" id="PF14905">
    <property type="entry name" value="OMP_b-brl_3"/>
    <property type="match status" value="1"/>
</dbReference>
<name>A0A5C1HYF4_9SPHI</name>
<comment type="subcellular location">
    <subcellularLocation>
        <location evidence="1 7">Cell outer membrane</location>
        <topology evidence="1 7">Multi-pass membrane protein</topology>
    </subcellularLocation>
</comment>
<organism evidence="12 13">
    <name type="scientific">Mucilaginibacter rubeus</name>
    <dbReference type="NCBI Taxonomy" id="2027860"/>
    <lineage>
        <taxon>Bacteria</taxon>
        <taxon>Pseudomonadati</taxon>
        <taxon>Bacteroidota</taxon>
        <taxon>Sphingobacteriia</taxon>
        <taxon>Sphingobacteriales</taxon>
        <taxon>Sphingobacteriaceae</taxon>
        <taxon>Mucilaginibacter</taxon>
    </lineage>
</organism>
<gene>
    <name evidence="12" type="ORF">DEO27_009075</name>
</gene>
<evidence type="ECO:0000256" key="2">
    <source>
        <dbReference type="ARBA" id="ARBA00022448"/>
    </source>
</evidence>